<evidence type="ECO:0000256" key="8">
    <source>
        <dbReference type="HAMAP-Rule" id="MF_00917"/>
    </source>
</evidence>
<sequence>MPCFKINEIFYSLQGEGFYSGIASIFIRFSGCNLSCSFCDTRHETGELMTQEQILDQVTRFPAKHVVLTGGEPSLFVTKELIDGLHAAGKYVCIETNGLHALPEGIDWVTLSPKTAQTMLKTCNELKVVYTEETFNPHDEIKASHYFIQPCDMGDSIKNNRILASCISYVKDNPRWRLSLQTHKMIGIQ</sequence>
<comment type="similarity">
    <text evidence="8">Belongs to the radical SAM superfamily. 7-carboxy-7-deazaguanine synthase family.</text>
</comment>
<dbReference type="InterPro" id="IPR007197">
    <property type="entry name" value="rSAM"/>
</dbReference>
<feature type="binding site" evidence="8">
    <location>
        <position position="69"/>
    </location>
    <ligand>
        <name>substrate</name>
    </ligand>
</feature>
<dbReference type="EC" id="4.3.99.3" evidence="8"/>
<proteinExistence type="inferred from homology"/>
<dbReference type="GO" id="GO:0051539">
    <property type="term" value="F:4 iron, 4 sulfur cluster binding"/>
    <property type="evidence" value="ECO:0007669"/>
    <property type="project" value="UniProtKB-UniRule"/>
</dbReference>
<dbReference type="SFLD" id="SFLDS00029">
    <property type="entry name" value="Radical_SAM"/>
    <property type="match status" value="1"/>
</dbReference>
<evidence type="ECO:0000313" key="10">
    <source>
        <dbReference type="EMBL" id="MBF0970988.1"/>
    </source>
</evidence>
<keyword evidence="8" id="KW-0671">Queuosine biosynthesis</keyword>
<keyword evidence="6 8" id="KW-0411">Iron-sulfur</keyword>
<comment type="caution">
    <text evidence="8">Lacks conserved residue(s) required for the propagation of feature annotation.</text>
</comment>
<dbReference type="Gene3D" id="3.20.20.70">
    <property type="entry name" value="Aldolase class I"/>
    <property type="match status" value="1"/>
</dbReference>
<keyword evidence="4 8" id="KW-0460">Magnesium</keyword>
<evidence type="ECO:0000256" key="7">
    <source>
        <dbReference type="ARBA" id="ARBA00023239"/>
    </source>
</evidence>
<dbReference type="InterPro" id="IPR058240">
    <property type="entry name" value="rSAM_sf"/>
</dbReference>
<dbReference type="HAMAP" id="MF_00917">
    <property type="entry name" value="QueE"/>
    <property type="match status" value="1"/>
</dbReference>
<comment type="subunit">
    <text evidence="8">Homodimer.</text>
</comment>
<dbReference type="InterPro" id="IPR013785">
    <property type="entry name" value="Aldolase_TIM"/>
</dbReference>
<dbReference type="PANTHER" id="PTHR42836">
    <property type="entry name" value="7-CARBOXY-7-DEAZAGUANINE SYNTHASE"/>
    <property type="match status" value="1"/>
</dbReference>
<name>A0A929X0F8_9BACT</name>
<comment type="cofactor">
    <cofactor evidence="8">
        <name>[4Fe-4S] cluster</name>
        <dbReference type="ChEBI" id="CHEBI:49883"/>
    </cofactor>
    <text evidence="8">Binds 1 [4Fe-4S] cluster. The cluster is coordinated with 3 cysteines and an exchangeable S-adenosyl-L-methionine.</text>
</comment>
<evidence type="ECO:0000313" key="11">
    <source>
        <dbReference type="Proteomes" id="UP000704068"/>
    </source>
</evidence>
<protein>
    <recommendedName>
        <fullName evidence="8">7-carboxy-7-deazaguanine synthase</fullName>
        <shortName evidence="8">CDG synthase</shortName>
        <ecNumber evidence="8">4.3.99.3</ecNumber>
    </recommendedName>
    <alternativeName>
        <fullName evidence="8">Queuosine biosynthesis protein QueE</fullName>
    </alternativeName>
</protein>
<feature type="binding site" evidence="8">
    <location>
        <position position="28"/>
    </location>
    <ligand>
        <name>substrate</name>
    </ligand>
</feature>
<comment type="function">
    <text evidence="8">Catalyzes the complex heterocyclic radical-mediated conversion of 6-carboxy-5,6,7,8-tetrahydropterin (CPH4) to 7-carboxy-7-deazaguanine (CDG), a step common to the biosynthetic pathways of all 7-deazapurine-containing compounds.</text>
</comment>
<dbReference type="EMBL" id="JABZGR010000032">
    <property type="protein sequence ID" value="MBF0970988.1"/>
    <property type="molecule type" value="Genomic_DNA"/>
</dbReference>
<evidence type="ECO:0000256" key="1">
    <source>
        <dbReference type="ARBA" id="ARBA00022485"/>
    </source>
</evidence>
<feature type="binding site" evidence="8">
    <location>
        <position position="36"/>
    </location>
    <ligand>
        <name>[4Fe-4S] cluster</name>
        <dbReference type="ChEBI" id="CHEBI:49883"/>
        <note>4Fe-4S-S-AdoMet</note>
    </ligand>
</feature>
<dbReference type="RefSeq" id="WP_303764591.1">
    <property type="nucleotide sequence ID" value="NZ_JABZGR010000032.1"/>
</dbReference>
<evidence type="ECO:0000256" key="3">
    <source>
        <dbReference type="ARBA" id="ARBA00022723"/>
    </source>
</evidence>
<dbReference type="Pfam" id="PF04055">
    <property type="entry name" value="Radical_SAM"/>
    <property type="match status" value="1"/>
</dbReference>
<comment type="pathway">
    <text evidence="8">Purine metabolism; 7-cyano-7-deazaguanine biosynthesis.</text>
</comment>
<reference evidence="10" key="1">
    <citation type="submission" date="2020-04" db="EMBL/GenBank/DDBJ databases">
        <title>Deep metagenomics examines the oral microbiome during advanced dental caries in children, revealing novel taxa and co-occurrences with host molecules.</title>
        <authorList>
            <person name="Baker J.L."/>
            <person name="Morton J.T."/>
            <person name="Dinis M."/>
            <person name="Alvarez R."/>
            <person name="Tran N.C."/>
            <person name="Knight R."/>
            <person name="Edlund A."/>
        </authorList>
    </citation>
    <scope>NUCLEOTIDE SEQUENCE</scope>
    <source>
        <strain evidence="10">JCVI_34_bin.1</strain>
    </source>
</reference>
<keyword evidence="1 8" id="KW-0004">4Fe-4S</keyword>
<dbReference type="PANTHER" id="PTHR42836:SF1">
    <property type="entry name" value="7-CARBOXY-7-DEAZAGUANINE SYNTHASE"/>
    <property type="match status" value="1"/>
</dbReference>
<feature type="binding site" evidence="8">
    <location>
        <position position="39"/>
    </location>
    <ligand>
        <name>[4Fe-4S] cluster</name>
        <dbReference type="ChEBI" id="CHEBI:49883"/>
        <note>4Fe-4S-S-AdoMet</note>
    </ligand>
</feature>
<keyword evidence="5 8" id="KW-0408">Iron</keyword>
<feature type="domain" description="Radical SAM core" evidence="9">
    <location>
        <begin position="19"/>
        <end position="189"/>
    </location>
</feature>
<dbReference type="Proteomes" id="UP000704068">
    <property type="component" value="Unassembled WGS sequence"/>
</dbReference>
<feature type="binding site" evidence="8">
    <location>
        <begin position="38"/>
        <end position="40"/>
    </location>
    <ligand>
        <name>S-adenosyl-L-methionine</name>
        <dbReference type="ChEBI" id="CHEBI:59789"/>
    </ligand>
</feature>
<keyword evidence="7 8" id="KW-0456">Lyase</keyword>
<keyword evidence="3 8" id="KW-0479">Metal-binding</keyword>
<dbReference type="PROSITE" id="PS51918">
    <property type="entry name" value="RADICAL_SAM"/>
    <property type="match status" value="1"/>
</dbReference>
<dbReference type="GO" id="GO:1904047">
    <property type="term" value="F:S-adenosyl-L-methionine binding"/>
    <property type="evidence" value="ECO:0007669"/>
    <property type="project" value="UniProtKB-UniRule"/>
</dbReference>
<dbReference type="GO" id="GO:0000287">
    <property type="term" value="F:magnesium ion binding"/>
    <property type="evidence" value="ECO:0007669"/>
    <property type="project" value="UniProtKB-UniRule"/>
</dbReference>
<dbReference type="PIRSF" id="PIRSF000370">
    <property type="entry name" value="QueE"/>
    <property type="match status" value="1"/>
</dbReference>
<dbReference type="InterPro" id="IPR024924">
    <property type="entry name" value="7-CO-7-deazaguanine_synth-like"/>
</dbReference>
<evidence type="ECO:0000256" key="4">
    <source>
        <dbReference type="ARBA" id="ARBA00022842"/>
    </source>
</evidence>
<evidence type="ECO:0000259" key="9">
    <source>
        <dbReference type="PROSITE" id="PS51918"/>
    </source>
</evidence>
<evidence type="ECO:0000256" key="2">
    <source>
        <dbReference type="ARBA" id="ARBA00022691"/>
    </source>
</evidence>
<dbReference type="GO" id="GO:0008616">
    <property type="term" value="P:tRNA queuosine(34) biosynthetic process"/>
    <property type="evidence" value="ECO:0007669"/>
    <property type="project" value="UniProtKB-UniRule"/>
</dbReference>
<feature type="binding site" evidence="8">
    <location>
        <position position="71"/>
    </location>
    <ligand>
        <name>S-adenosyl-L-methionine</name>
        <dbReference type="ChEBI" id="CHEBI:59789"/>
    </ligand>
</feature>
<dbReference type="SUPFAM" id="SSF102114">
    <property type="entry name" value="Radical SAM enzymes"/>
    <property type="match status" value="1"/>
</dbReference>
<dbReference type="AlphaFoldDB" id="A0A929X0F8"/>
<organism evidence="10 11">
    <name type="scientific">Alloprevotella tannerae</name>
    <dbReference type="NCBI Taxonomy" id="76122"/>
    <lineage>
        <taxon>Bacteria</taxon>
        <taxon>Pseudomonadati</taxon>
        <taxon>Bacteroidota</taxon>
        <taxon>Bacteroidia</taxon>
        <taxon>Bacteroidales</taxon>
        <taxon>Prevotellaceae</taxon>
        <taxon>Alloprevotella</taxon>
    </lineage>
</organism>
<feature type="binding site" evidence="8">
    <location>
        <begin position="149"/>
        <end position="152"/>
    </location>
    <ligand>
        <name>S-adenosyl-L-methionine</name>
        <dbReference type="ChEBI" id="CHEBI:59789"/>
    </ligand>
</feature>
<accession>A0A929X0F8</accession>
<comment type="cofactor">
    <cofactor evidence="8">
        <name>S-adenosyl-L-methionine</name>
        <dbReference type="ChEBI" id="CHEBI:59789"/>
    </cofactor>
    <text evidence="8">Binds 1 S-adenosyl-L-methionine per subunit.</text>
</comment>
<evidence type="ECO:0000256" key="6">
    <source>
        <dbReference type="ARBA" id="ARBA00023014"/>
    </source>
</evidence>
<feature type="binding site" evidence="8">
    <location>
        <position position="32"/>
    </location>
    <ligand>
        <name>[4Fe-4S] cluster</name>
        <dbReference type="ChEBI" id="CHEBI:49883"/>
        <note>4Fe-4S-S-AdoMet</note>
    </ligand>
</feature>
<comment type="catalytic activity">
    <reaction evidence="8">
        <text>6-carboxy-5,6,7,8-tetrahydropterin + H(+) = 7-carboxy-7-carbaguanine + NH4(+)</text>
        <dbReference type="Rhea" id="RHEA:27974"/>
        <dbReference type="ChEBI" id="CHEBI:15378"/>
        <dbReference type="ChEBI" id="CHEBI:28938"/>
        <dbReference type="ChEBI" id="CHEBI:61032"/>
        <dbReference type="ChEBI" id="CHEBI:61036"/>
        <dbReference type="EC" id="4.3.99.3"/>
    </reaction>
</comment>
<dbReference type="CDD" id="cd01335">
    <property type="entry name" value="Radical_SAM"/>
    <property type="match status" value="1"/>
</dbReference>
<evidence type="ECO:0000256" key="5">
    <source>
        <dbReference type="ARBA" id="ARBA00023004"/>
    </source>
</evidence>
<comment type="caution">
    <text evidence="10">The sequence shown here is derived from an EMBL/GenBank/DDBJ whole genome shotgun (WGS) entry which is preliminary data.</text>
</comment>
<gene>
    <name evidence="8" type="primary">queE</name>
    <name evidence="10" type="ORF">HXK21_08115</name>
</gene>
<keyword evidence="2 8" id="KW-0949">S-adenosyl-L-methionine</keyword>
<feature type="binding site" evidence="8">
    <location>
        <begin position="112"/>
        <end position="114"/>
    </location>
    <ligand>
        <name>S-adenosyl-L-methionine</name>
        <dbReference type="ChEBI" id="CHEBI:59789"/>
    </ligand>
</feature>
<comment type="cofactor">
    <cofactor evidence="8">
        <name>Mg(2+)</name>
        <dbReference type="ChEBI" id="CHEBI:18420"/>
    </cofactor>
</comment>
<dbReference type="GO" id="GO:0016840">
    <property type="term" value="F:carbon-nitrogen lyase activity"/>
    <property type="evidence" value="ECO:0007669"/>
    <property type="project" value="UniProtKB-UniRule"/>
</dbReference>
<feature type="binding site" evidence="8">
    <location>
        <position position="41"/>
    </location>
    <ligand>
        <name>Mg(2+)</name>
        <dbReference type="ChEBI" id="CHEBI:18420"/>
    </ligand>
</feature>
<feature type="binding site" evidence="8">
    <location>
        <begin position="13"/>
        <end position="15"/>
    </location>
    <ligand>
        <name>substrate</name>
    </ligand>
</feature>